<accession>A0AAV5SW16</accession>
<dbReference type="AlphaFoldDB" id="A0AAV5SW16"/>
<proteinExistence type="predicted"/>
<protein>
    <recommendedName>
        <fullName evidence="3">C2H2-type domain-containing protein</fullName>
    </recommendedName>
</protein>
<comment type="caution">
    <text evidence="1">The sequence shown here is derived from an EMBL/GenBank/DDBJ whole genome shotgun (WGS) entry which is preliminary data.</text>
</comment>
<reference evidence="1" key="1">
    <citation type="submission" date="2023-10" db="EMBL/GenBank/DDBJ databases">
        <title>Genome assembly of Pristionchus species.</title>
        <authorList>
            <person name="Yoshida K."/>
            <person name="Sommer R.J."/>
        </authorList>
    </citation>
    <scope>NUCLEOTIDE SEQUENCE</scope>
    <source>
        <strain evidence="1">RS0144</strain>
    </source>
</reference>
<gene>
    <name evidence="1" type="ORF">PENTCL1PPCAC_9711</name>
</gene>
<organism evidence="1 2">
    <name type="scientific">Pristionchus entomophagus</name>
    <dbReference type="NCBI Taxonomy" id="358040"/>
    <lineage>
        <taxon>Eukaryota</taxon>
        <taxon>Metazoa</taxon>
        <taxon>Ecdysozoa</taxon>
        <taxon>Nematoda</taxon>
        <taxon>Chromadorea</taxon>
        <taxon>Rhabditida</taxon>
        <taxon>Rhabditina</taxon>
        <taxon>Diplogasteromorpha</taxon>
        <taxon>Diplogasteroidea</taxon>
        <taxon>Neodiplogasteridae</taxon>
        <taxon>Pristionchus</taxon>
    </lineage>
</organism>
<dbReference type="Proteomes" id="UP001432027">
    <property type="component" value="Unassembled WGS sequence"/>
</dbReference>
<evidence type="ECO:0000313" key="2">
    <source>
        <dbReference type="Proteomes" id="UP001432027"/>
    </source>
</evidence>
<keyword evidence="2" id="KW-1185">Reference proteome</keyword>
<feature type="non-terminal residue" evidence="1">
    <location>
        <position position="1"/>
    </location>
</feature>
<sequence>SVRRGRRRRRMTSTNPEQALSHNEVMWLLVDTALWVDIPDDVNVPMDVDDDGQNDDVIIEGAEDGGEEEATSSSSEDPLLRLFHLKLTSSAIIANIFAATLTEITLTKAKRAPKPDPSKPFRCDICTKPELIGKRRDVKQHCSHVRQAHASSMTKEGMFFRCSCGFKCFGARAATGHLKKCEDAVLTLYLTINGTETPVV</sequence>
<dbReference type="EMBL" id="BTSX01000003">
    <property type="protein sequence ID" value="GMS87536.1"/>
    <property type="molecule type" value="Genomic_DNA"/>
</dbReference>
<evidence type="ECO:0000313" key="1">
    <source>
        <dbReference type="EMBL" id="GMS87536.1"/>
    </source>
</evidence>
<name>A0AAV5SW16_9BILA</name>
<evidence type="ECO:0008006" key="3">
    <source>
        <dbReference type="Google" id="ProtNLM"/>
    </source>
</evidence>